<name>A0ACB9ZRQ2_CATRO</name>
<evidence type="ECO:0000313" key="2">
    <source>
        <dbReference type="Proteomes" id="UP001060085"/>
    </source>
</evidence>
<proteinExistence type="predicted"/>
<keyword evidence="2" id="KW-1185">Reference proteome</keyword>
<protein>
    <submittedName>
        <fullName evidence="1">Uncharacterized protein</fullName>
    </submittedName>
</protein>
<dbReference type="Proteomes" id="UP001060085">
    <property type="component" value="Linkage Group LG08"/>
</dbReference>
<sequence>MAVDMNLYALPEGCIANVLSLTSPKDACRLSLVASTFRSAAQSDAVWDRFLPADYQEILARSKEGLELLRSLESKKQLYLYLCDRPILIDDATKSFSLEKGSGKKCYMLAAKDLMIAWGDTPMYWRWVSMPESRFPTVAELRGVCWFEIRGKTQTTMLSPNTTYSAYLVFTMESTSDGFDYEPAEASVAIGGEETEPRLVCLDPEGLQGHNNRIVVRWPYGPVQISQQEAEPAEDQDVQLPKQREDRWMEIELGDFFVKEGQDAEVVISLLEVKAGNWKIGLVVEGIEIRPKVDN</sequence>
<dbReference type="EMBL" id="CM044708">
    <property type="protein sequence ID" value="KAI5648887.1"/>
    <property type="molecule type" value="Genomic_DNA"/>
</dbReference>
<organism evidence="1 2">
    <name type="scientific">Catharanthus roseus</name>
    <name type="common">Madagascar periwinkle</name>
    <name type="synonym">Vinca rosea</name>
    <dbReference type="NCBI Taxonomy" id="4058"/>
    <lineage>
        <taxon>Eukaryota</taxon>
        <taxon>Viridiplantae</taxon>
        <taxon>Streptophyta</taxon>
        <taxon>Embryophyta</taxon>
        <taxon>Tracheophyta</taxon>
        <taxon>Spermatophyta</taxon>
        <taxon>Magnoliopsida</taxon>
        <taxon>eudicotyledons</taxon>
        <taxon>Gunneridae</taxon>
        <taxon>Pentapetalae</taxon>
        <taxon>asterids</taxon>
        <taxon>lamiids</taxon>
        <taxon>Gentianales</taxon>
        <taxon>Apocynaceae</taxon>
        <taxon>Rauvolfioideae</taxon>
        <taxon>Vinceae</taxon>
        <taxon>Catharanthinae</taxon>
        <taxon>Catharanthus</taxon>
    </lineage>
</organism>
<accession>A0ACB9ZRQ2</accession>
<gene>
    <name evidence="1" type="ORF">M9H77_34892</name>
</gene>
<reference evidence="2" key="1">
    <citation type="journal article" date="2023" name="Nat. Plants">
        <title>Single-cell RNA sequencing provides a high-resolution roadmap for understanding the multicellular compartmentation of specialized metabolism.</title>
        <authorList>
            <person name="Sun S."/>
            <person name="Shen X."/>
            <person name="Li Y."/>
            <person name="Li Y."/>
            <person name="Wang S."/>
            <person name="Li R."/>
            <person name="Zhang H."/>
            <person name="Shen G."/>
            <person name="Guo B."/>
            <person name="Wei J."/>
            <person name="Xu J."/>
            <person name="St-Pierre B."/>
            <person name="Chen S."/>
            <person name="Sun C."/>
        </authorList>
    </citation>
    <scope>NUCLEOTIDE SEQUENCE [LARGE SCALE GENOMIC DNA]</scope>
</reference>
<comment type="caution">
    <text evidence="1">The sequence shown here is derived from an EMBL/GenBank/DDBJ whole genome shotgun (WGS) entry which is preliminary data.</text>
</comment>
<evidence type="ECO:0000313" key="1">
    <source>
        <dbReference type="EMBL" id="KAI5648887.1"/>
    </source>
</evidence>